<organism evidence="2 3">
    <name type="scientific">Elioraea tepida</name>
    <dbReference type="NCBI Taxonomy" id="2843330"/>
    <lineage>
        <taxon>Bacteria</taxon>
        <taxon>Pseudomonadati</taxon>
        <taxon>Pseudomonadota</taxon>
        <taxon>Alphaproteobacteria</taxon>
        <taxon>Acetobacterales</taxon>
        <taxon>Elioraeaceae</taxon>
        <taxon>Elioraea</taxon>
    </lineage>
</organism>
<accession>A0A975YKU1</accession>
<gene>
    <name evidence="2" type="ORF">KO353_07910</name>
</gene>
<keyword evidence="1" id="KW-1133">Transmembrane helix</keyword>
<evidence type="ECO:0000313" key="2">
    <source>
        <dbReference type="EMBL" id="QXM26096.1"/>
    </source>
</evidence>
<keyword evidence="1" id="KW-0472">Membrane</keyword>
<dbReference type="EMBL" id="CP076448">
    <property type="protein sequence ID" value="QXM26096.1"/>
    <property type="molecule type" value="Genomic_DNA"/>
</dbReference>
<dbReference type="RefSeq" id="WP_218287147.1">
    <property type="nucleotide sequence ID" value="NZ_CP076448.1"/>
</dbReference>
<keyword evidence="1" id="KW-0812">Transmembrane</keyword>
<sequence>MTIWTVHARGAGEPVLVREGFSPWAFLFAAPWFALKRMWLVLVLYLAGSAILGVALAPLPEALAGACAVAVQLLIGWHARDLERWTLARKGFRMIGVVAARGGEDEAYARLYAARPELLAWARAA</sequence>
<dbReference type="Pfam" id="PF10947">
    <property type="entry name" value="DUF2628"/>
    <property type="match status" value="1"/>
</dbReference>
<dbReference type="Proteomes" id="UP000694001">
    <property type="component" value="Chromosome"/>
</dbReference>
<evidence type="ECO:0000256" key="1">
    <source>
        <dbReference type="SAM" id="Phobius"/>
    </source>
</evidence>
<dbReference type="AlphaFoldDB" id="A0A975YKU1"/>
<proteinExistence type="predicted"/>
<reference evidence="2" key="1">
    <citation type="submission" date="2021-06" db="EMBL/GenBank/DDBJ databases">
        <title>Elioraea tepida, sp. nov., a moderately thermophilic aerobic anoxygenic phototrophic bacterium isolated from an alkaline siliceous hot spring mat community in Yellowstone National Park, WY, USA.</title>
        <authorList>
            <person name="Saini M.K."/>
            <person name="Yoshida S."/>
            <person name="Sebastian A."/>
            <person name="Hirose S."/>
            <person name="Hara E."/>
            <person name="Tamaki H."/>
            <person name="Soulier N.T."/>
            <person name="Albert I."/>
            <person name="Hanada S."/>
            <person name="Bryant D.A."/>
            <person name="Tank M."/>
        </authorList>
    </citation>
    <scope>NUCLEOTIDE SEQUENCE</scope>
    <source>
        <strain evidence="2">MS-P2</strain>
    </source>
</reference>
<feature type="transmembrane region" description="Helical" evidence="1">
    <location>
        <begin position="38"/>
        <end position="56"/>
    </location>
</feature>
<dbReference type="KEGG" id="elio:KO353_07910"/>
<name>A0A975YKU1_9PROT</name>
<evidence type="ECO:0000313" key="3">
    <source>
        <dbReference type="Proteomes" id="UP000694001"/>
    </source>
</evidence>
<protein>
    <submittedName>
        <fullName evidence="2">DUF2628 domain-containing protein</fullName>
    </submittedName>
</protein>
<keyword evidence="3" id="KW-1185">Reference proteome</keyword>
<feature type="transmembrane region" description="Helical" evidence="1">
    <location>
        <begin position="62"/>
        <end position="79"/>
    </location>
</feature>
<dbReference type="InterPro" id="IPR024399">
    <property type="entry name" value="DUF2628"/>
</dbReference>